<dbReference type="Proteomes" id="UP000465785">
    <property type="component" value="Chromosome"/>
</dbReference>
<evidence type="ECO:0000313" key="2">
    <source>
        <dbReference type="EMBL" id="BBY95202.1"/>
    </source>
</evidence>
<protein>
    <recommendedName>
        <fullName evidence="4">IF2 family translation initiation factor</fullName>
    </recommendedName>
</protein>
<evidence type="ECO:0000256" key="1">
    <source>
        <dbReference type="SAM" id="MobiDB-lite"/>
    </source>
</evidence>
<gene>
    <name evidence="2" type="ORF">MGALJ_48710</name>
</gene>
<feature type="region of interest" description="Disordered" evidence="1">
    <location>
        <begin position="81"/>
        <end position="225"/>
    </location>
</feature>
<feature type="compositionally biased region" description="Basic and acidic residues" evidence="1">
    <location>
        <begin position="205"/>
        <end position="214"/>
    </location>
</feature>
<name>A0A9W4FHC0_9MYCO</name>
<feature type="compositionally biased region" description="Basic and acidic residues" evidence="1">
    <location>
        <begin position="94"/>
        <end position="135"/>
    </location>
</feature>
<sequence length="225" mass="24917">MRIIDAPLAVLRVQYRIARFPLQLIEQRVVARMDAEAPARLFYERSLGLLDASIGNVLGDRQLQRSGSALARRSDVLGRAAQLDSEAEQAQQRSRADLKAKSDEASQERHDARVAKEQTVEEARNSAQERKRAAEEAAAQRTAAAKKQADDVAAQRTKSAEAAKRMEHAKIQSNEQRAAEAAKSKLDDAQARRTEAGAKRAQANRIEDLADAEKRKRQAARANNK</sequence>
<reference evidence="2 3" key="1">
    <citation type="journal article" date="2019" name="Emerg. Microbes Infect.">
        <title>Comprehensive subspecies identification of 175 nontuberculous mycobacteria species based on 7547 genomic profiles.</title>
        <authorList>
            <person name="Matsumoto Y."/>
            <person name="Kinjo T."/>
            <person name="Motooka D."/>
            <person name="Nabeya D."/>
            <person name="Jung N."/>
            <person name="Uechi K."/>
            <person name="Horii T."/>
            <person name="Iida T."/>
            <person name="Fujita J."/>
            <person name="Nakamura S."/>
        </authorList>
    </citation>
    <scope>NUCLEOTIDE SEQUENCE [LARGE SCALE GENOMIC DNA]</scope>
    <source>
        <strain evidence="2 3">JCM 6399</strain>
    </source>
</reference>
<feature type="compositionally biased region" description="Basic and acidic residues" evidence="1">
    <location>
        <begin position="177"/>
        <end position="198"/>
    </location>
</feature>
<evidence type="ECO:0000313" key="3">
    <source>
        <dbReference type="Proteomes" id="UP000465785"/>
    </source>
</evidence>
<keyword evidence="3" id="KW-1185">Reference proteome</keyword>
<dbReference type="EMBL" id="AP022601">
    <property type="protein sequence ID" value="BBY95202.1"/>
    <property type="molecule type" value="Genomic_DNA"/>
</dbReference>
<proteinExistence type="predicted"/>
<feature type="compositionally biased region" description="Basic and acidic residues" evidence="1">
    <location>
        <begin position="158"/>
        <end position="170"/>
    </location>
</feature>
<organism evidence="2 3">
    <name type="scientific">Mycobacterium gallinarum</name>
    <dbReference type="NCBI Taxonomy" id="39689"/>
    <lineage>
        <taxon>Bacteria</taxon>
        <taxon>Bacillati</taxon>
        <taxon>Actinomycetota</taxon>
        <taxon>Actinomycetes</taxon>
        <taxon>Mycobacteriales</taxon>
        <taxon>Mycobacteriaceae</taxon>
        <taxon>Mycobacterium</taxon>
    </lineage>
</organism>
<dbReference type="AlphaFoldDB" id="A0A9W4FHC0"/>
<accession>A0A9W4FHC0</accession>
<feature type="compositionally biased region" description="Basic residues" evidence="1">
    <location>
        <begin position="215"/>
        <end position="225"/>
    </location>
</feature>
<evidence type="ECO:0008006" key="4">
    <source>
        <dbReference type="Google" id="ProtNLM"/>
    </source>
</evidence>
<dbReference type="KEGG" id="mgau:MGALJ_48710"/>
<feature type="compositionally biased region" description="Low complexity" evidence="1">
    <location>
        <begin position="136"/>
        <end position="155"/>
    </location>
</feature>